<keyword evidence="3" id="KW-1185">Reference proteome</keyword>
<dbReference type="PANTHER" id="PTHR30548:SF6">
    <property type="entry name" value="DEHYDRATASE SUBUNIT YJIM-RELATED"/>
    <property type="match status" value="1"/>
</dbReference>
<dbReference type="Pfam" id="PF06050">
    <property type="entry name" value="HGD-D"/>
    <property type="match status" value="1"/>
</dbReference>
<dbReference type="STRING" id="177439.DP1366"/>
<sequence>MHSLLTIKTISTGQDNMNLKAFTSFSELSIAELDAHQQAGGKIAGVYCIYAPNELIRAAGIVPVSLCGKKQQPIKDAERDLPASLCPLIKSSYGYAITDSCPFFSFSDILIAETTCDGKKKMYELMGKIKPMHLMHLPHTQQGSAPLQYWRDGLEELKQFLTDCSGIEVKEEVLHQQIVLQNKIRHELYNLSLLAADKRSPLTARDMLAVQESKSFTVYPEKYLAQLICLHTELEEHLQEEGLPERNGIRLLLTGCPVGIGSDKVIQIAEELGARVVCMENCSGLKGMTMPVTETGDPYLALAERYLQIPCSCMTPNPNRAKSIKEMVKAFEVDAILDMTWLGCHTYNAESTTLQRTIEEETGLPFLHIETDYSESDEGQLRTRIEALIELAE</sequence>
<protein>
    <submittedName>
        <fullName evidence="2">Uncharacterized protein</fullName>
    </submittedName>
</protein>
<evidence type="ECO:0000313" key="3">
    <source>
        <dbReference type="Proteomes" id="UP000000602"/>
    </source>
</evidence>
<proteinExistence type="inferred from homology"/>
<dbReference type="KEGG" id="dps:DP1366"/>
<evidence type="ECO:0000313" key="2">
    <source>
        <dbReference type="EMBL" id="CAG36095.1"/>
    </source>
</evidence>
<dbReference type="Gene3D" id="3.40.50.11900">
    <property type="match status" value="1"/>
</dbReference>
<dbReference type="eggNOG" id="COG1775">
    <property type="taxonomic scope" value="Bacteria"/>
</dbReference>
<reference evidence="3" key="1">
    <citation type="journal article" date="2004" name="Environ. Microbiol.">
        <title>The genome of Desulfotalea psychrophila, a sulfate-reducing bacterium from permanently cold Arctic sediments.</title>
        <authorList>
            <person name="Rabus R."/>
            <person name="Ruepp A."/>
            <person name="Frickey T."/>
            <person name="Rattei T."/>
            <person name="Fartmann B."/>
            <person name="Stark M."/>
            <person name="Bauer M."/>
            <person name="Zibat A."/>
            <person name="Lombardot T."/>
            <person name="Becker I."/>
            <person name="Amann J."/>
            <person name="Gellner K."/>
            <person name="Teeling H."/>
            <person name="Leuschner W.D."/>
            <person name="Gloeckner F.-O."/>
            <person name="Lupas A.N."/>
            <person name="Amann R."/>
            <person name="Klenk H.-P."/>
        </authorList>
    </citation>
    <scope>NUCLEOTIDE SEQUENCE [LARGE SCALE GENOMIC DNA]</scope>
    <source>
        <strain evidence="3">DSM 12343 / LSv54</strain>
    </source>
</reference>
<organism evidence="2 3">
    <name type="scientific">Desulfotalea psychrophila (strain LSv54 / DSM 12343)</name>
    <dbReference type="NCBI Taxonomy" id="177439"/>
    <lineage>
        <taxon>Bacteria</taxon>
        <taxon>Pseudomonadati</taxon>
        <taxon>Thermodesulfobacteriota</taxon>
        <taxon>Desulfobulbia</taxon>
        <taxon>Desulfobulbales</taxon>
        <taxon>Desulfocapsaceae</taxon>
        <taxon>Desulfotalea</taxon>
    </lineage>
</organism>
<comment type="similarity">
    <text evidence="1">Belongs to the FldB/FldC dehydratase alpha/beta subunit family.</text>
</comment>
<dbReference type="InterPro" id="IPR047678">
    <property type="entry name" value="YjiM-like"/>
</dbReference>
<dbReference type="InterPro" id="IPR010327">
    <property type="entry name" value="FldB/FldC_alpha/beta"/>
</dbReference>
<dbReference type="HOGENOM" id="CLU_053697_1_1_7"/>
<dbReference type="Gene3D" id="3.40.50.11890">
    <property type="match status" value="1"/>
</dbReference>
<name>Q6ANH9_DESPS</name>
<evidence type="ECO:0000256" key="1">
    <source>
        <dbReference type="ARBA" id="ARBA00005806"/>
    </source>
</evidence>
<dbReference type="PANTHER" id="PTHR30548">
    <property type="entry name" value="2-HYDROXYGLUTARYL-COA DEHYDRATASE, D-COMPONENT-RELATED"/>
    <property type="match status" value="1"/>
</dbReference>
<gene>
    <name evidence="2" type="ordered locus">DP1366</name>
</gene>
<dbReference type="NCBIfam" id="NF040772">
    <property type="entry name" value="double_cubane"/>
    <property type="match status" value="1"/>
</dbReference>
<dbReference type="EMBL" id="CR522870">
    <property type="protein sequence ID" value="CAG36095.1"/>
    <property type="molecule type" value="Genomic_DNA"/>
</dbReference>
<dbReference type="Proteomes" id="UP000000602">
    <property type="component" value="Chromosome"/>
</dbReference>
<dbReference type="Gene3D" id="1.20.1270.370">
    <property type="match status" value="1"/>
</dbReference>
<dbReference type="AlphaFoldDB" id="Q6ANH9"/>
<accession>Q6ANH9</accession>